<sequence length="1866" mass="224746">MIFQSFILGNLVSLCMKIINSVVVVGLYYGFLTTFSIGPSYLFLLRARVMEEGTEKKVSATTGFITGQLMMFISIYYVPLHIALGRPHTITVLALPYLLFHFFWNNRKHFFDYRSTNRNSMRNLSIQCVFLNNLIFQLFNHFILPSSMLVRLVNIYMFRCNNKMLFVTSSFVGWLMGHIFFMKWVGLVLVWIQKNDSIRSNKYLVSELRNFRARIFSILLFITCVYYLDSPILTEKLRETSEIEEETDLEIETTSETRGTKQEQEGFTELKIFKEKKDFHPFEKLLVTNLFDYKHKDLNGMFRVIENEKFEYPIALKNEMSQYFFHTRQSDGKERISFTHPPSLSTFFEMIQKKVSRFTTQKTSYDELYNQWNSNKKEKRKNLNNIFINRLKALDKTFGRKSLTMNGLEKRNRFFKSCNNAKKKYLYDVYDPFLNGASRGQLLLYIWKRNWLSIDDSWLSINYNWILTRKTKSVSPQIKDEEGDWVSFRDYKFCLLLQDKQVPLEAEKRYTNKKANSLKRKTGYINKIYGLFLIFNHLEFEQKKKEFKKIYKKALEKKIRFLFTLMNDFPGNSTSSFNLRKNDFLGEYKQVIIDSEGRNFIFLFEKVETNPNKKTKRKLFIGLKEITKKVLRRSYIATPFFEPQKGQKKEGENRKLWANPTLESRNYNHRSFLTYDLEDPDYDEYDLEDQDYDLEDQDYDLEDQDYDLEDQDYDLEDQDYDLEDQEKVYNPNSCSPDICLIRYLEESDFRRDILVSSKASKRRKTVIYKVIRNVESPTFLEQKAKFPSFYKDFKNWLLKMKSNEADTKEENEIEDYEIIEKALILQSTGWYFENGQQIRVFLVVTKSILRKYIILPSLIILKNIGRILLFQCPEWSEDFRDWWKEMHVLCTYNGIPFFEHGFFDFKGGAPKFKSEFLQSVSYFFSNFSLENIHIKILFPFHLKPWHKPKLRKRANYPLKKKEKKTEFWFVSSYGIQIELRVGSTRKQLSFFKPIFKALKKKLIKLKNKLKTKCFRVLLNLKKIRNFFLNLSKERKKRVIKKILFLKKKKLTKSNQILLFELKERYELSENKKEKNVIIKKTKIDESYINIHSTNYIAFLVTKTKIQQLTDILNRIINQLQKISKDNKKEFRNLHINISSNKISYDNKRLGSPKTILQLLKKNVQQIRKTNFVLNLFVEKVHLKIFLYMSHFYRKNGPFFFVFFEATKKKFNKYSSYTNYIYNNKTNNEKVDKTKKNGDKLIFLIKRKESLSNISNNQLKTLRDSFFFSQDYVFYKLSQILVLNVFNLYKLKLKSVFQSNVTSFFFKNEIKNFFFGTRKLFHYKLRHKKLRNFRIIHQCKNWLKVYSKSKFVPHESRNIRNRHPLVQKKHLNKSFSYEKDRFPNFEKQKNVKKQDRYDLFSYNFIKSEDKKNSLISGFSLQVNHNQYLFYNYDEKKREFVNMLLGMAVNNYLLEENILDRKKDLNRKFFDWILLKFFFRKKINIGTCTTSYNYPRKTYLGFNYVQINCDLFHFVNEKRNHFETRSFFFTVFDQIKEINPSKKNQFDWMRLNYEEMLNLPIVNFELWFFPDVLRISNSSQIKPWNIPIELLLLNLTRNRQRYTDRWVIDFFLSPLRFLLRRDLLCQLRCSLSFNSKNSKMVNILKKCWHEGNRLMDSKEIAIDSRQTREFIIHLKKVRLLKSHTINLIQSLLLKRGILFIEPFCLSIKKTGQFIMHETISISVVQNSNYTINQRDQKKGHVDNKNSDKFIPKHQKMAENRAKNHYYLFVPENILSPRRRRELRSLISFYSLNRSGMPLNITFYNANSPVLNKIKRANNSKLKSFLWPSYRLENFACLNRYWFDTNNGSRFSMLRIRMYPQFENGLNVY</sequence>
<geneLocation type="chloroplast" evidence="5"/>
<keyword evidence="4" id="KW-0812">Transmembrane</keyword>
<evidence type="ECO:0000313" key="5">
    <source>
        <dbReference type="EMBL" id="WAL06513.1"/>
    </source>
</evidence>
<keyword evidence="4 5" id="KW-0934">Plastid</keyword>
<comment type="similarity">
    <text evidence="4">Belongs to the TIC214 family.</text>
</comment>
<comment type="function">
    <text evidence="1 4">Involved in protein precursor import into chloroplasts. May be part of an intermediate translocation complex acting as a protein-conducting channel at the inner envelope.</text>
</comment>
<feature type="transmembrane region" description="Helical" evidence="4">
    <location>
        <begin position="164"/>
        <end position="190"/>
    </location>
</feature>
<dbReference type="GO" id="GO:0009706">
    <property type="term" value="C:chloroplast inner membrane"/>
    <property type="evidence" value="ECO:0007669"/>
    <property type="project" value="UniProtKB-SubCell"/>
</dbReference>
<dbReference type="EMBL" id="ON496932">
    <property type="protein sequence ID" value="WAL06513.1"/>
    <property type="molecule type" value="Genomic_DNA"/>
</dbReference>
<protein>
    <recommendedName>
        <fullName evidence="4">Protein TIC 214</fullName>
    </recommendedName>
    <alternativeName>
        <fullName evidence="4">Translocon at the inner envelope membrane of chloroplasts 214</fullName>
    </alternativeName>
</protein>
<keyword evidence="4" id="KW-0813">Transport</keyword>
<keyword evidence="4 5" id="KW-0150">Chloroplast</keyword>
<feature type="transmembrane region" description="Helical" evidence="4">
    <location>
        <begin position="84"/>
        <end position="104"/>
    </location>
</feature>
<reference evidence="5" key="1">
    <citation type="submission" date="2022-05" db="EMBL/GenBank/DDBJ databases">
        <authorList>
            <person name="Fu L."/>
        </authorList>
    </citation>
    <scope>NUCLEOTIDE SEQUENCE</scope>
    <source>
        <strain evidence="5">XNY205</strain>
    </source>
</reference>
<comment type="subcellular location">
    <subcellularLocation>
        <location evidence="2">Plastid</location>
        <location evidence="2">Chloroplast inner membrane</location>
        <topology evidence="2">Multi-pass membrane protein</topology>
    </subcellularLocation>
</comment>
<evidence type="ECO:0000256" key="2">
    <source>
        <dbReference type="ARBA" id="ARBA00004478"/>
    </source>
</evidence>
<keyword evidence="4" id="KW-0472">Membrane</keyword>
<dbReference type="GO" id="GO:0015031">
    <property type="term" value="P:protein transport"/>
    <property type="evidence" value="ECO:0007669"/>
    <property type="project" value="UniProtKB-KW"/>
</dbReference>
<keyword evidence="3 4" id="KW-1001">Plastid inner membrane</keyword>
<proteinExistence type="inferred from homology"/>
<feature type="transmembrane region" description="Helical" evidence="4">
    <location>
        <begin position="124"/>
        <end position="144"/>
    </location>
</feature>
<evidence type="ECO:0000256" key="4">
    <source>
        <dbReference type="RuleBase" id="RU364085"/>
    </source>
</evidence>
<feature type="transmembrane region" description="Helical" evidence="4">
    <location>
        <begin position="57"/>
        <end position="78"/>
    </location>
</feature>
<feature type="transmembrane region" description="Helical" evidence="4">
    <location>
        <begin position="211"/>
        <end position="228"/>
    </location>
</feature>
<evidence type="ECO:0000256" key="1">
    <source>
        <dbReference type="ARBA" id="ARBA00002515"/>
    </source>
</evidence>
<dbReference type="InterPro" id="IPR008896">
    <property type="entry name" value="TIC214"/>
</dbReference>
<dbReference type="PANTHER" id="PTHR33163">
    <property type="entry name" value="PROTEIN TIC 214-RELATED"/>
    <property type="match status" value="1"/>
</dbReference>
<comment type="subunit">
    <text evidence="4">Part of the Tic complex.</text>
</comment>
<feature type="transmembrane region" description="Helical" evidence="4">
    <location>
        <begin position="18"/>
        <end position="45"/>
    </location>
</feature>
<gene>
    <name evidence="5" type="primary">ycf1</name>
    <name evidence="4" type="synonym">TIC214</name>
</gene>
<accession>A0A9E8Z1J5</accession>
<organism evidence="5">
    <name type="scientific">Pilea danxiaensis</name>
    <dbReference type="NCBI Taxonomy" id="2945687"/>
    <lineage>
        <taxon>Eukaryota</taxon>
        <taxon>Viridiplantae</taxon>
        <taxon>Streptophyta</taxon>
        <taxon>Embryophyta</taxon>
        <taxon>Tracheophyta</taxon>
        <taxon>Spermatophyta</taxon>
        <taxon>Magnoliopsida</taxon>
        <taxon>eudicotyledons</taxon>
        <taxon>Gunneridae</taxon>
        <taxon>Pentapetalae</taxon>
        <taxon>rosids</taxon>
        <taxon>fabids</taxon>
        <taxon>Rosales</taxon>
        <taxon>Urticaceae</taxon>
        <taxon>Pilea</taxon>
    </lineage>
</organism>
<evidence type="ECO:0000256" key="3">
    <source>
        <dbReference type="ARBA" id="ARBA00022780"/>
    </source>
</evidence>
<dbReference type="Pfam" id="PF05758">
    <property type="entry name" value="Ycf1"/>
    <property type="match status" value="4"/>
</dbReference>
<keyword evidence="4" id="KW-0653">Protein transport</keyword>
<dbReference type="PANTHER" id="PTHR33163:SF40">
    <property type="entry name" value="PROTEIN TIC 214"/>
    <property type="match status" value="1"/>
</dbReference>
<name>A0A9E8Z1J5_9ROSA</name>
<keyword evidence="4" id="KW-1133">Transmembrane helix</keyword>